<sequence length="313" mass="35953">MAATGNWGLKDQILALKWIFFQRAIMASGTTLNLWAYTRNPRGTAFNIGRILGITTDNSTYLIQKLREIDYKTLQAVSSVIYVGVSWNGLIFAPTVEPPHKDAVVLGKSHENLKNCQFNKVPMIIGFNSQEGIPFANILDKLRLYLLTYDLFPNRIIPIDMNFITDDQFTRPICEAIRLISKCASVYFYRFSYTGNLGLNVGQSERPFLGVGHGEDLNYLWRKSTNIPNPTESDILTRQRMIKLWTNFAKTGNPTPEQDPLLKNVTWTPVTPDTQYYLDIGRNLSMESDLSRYSISWWRELYKQYGTPPYDTY</sequence>
<evidence type="ECO:0000256" key="2">
    <source>
        <dbReference type="ARBA" id="ARBA00022487"/>
    </source>
</evidence>
<dbReference type="PANTHER" id="PTHR43142">
    <property type="entry name" value="CARBOXYLIC ESTER HYDROLASE"/>
    <property type="match status" value="1"/>
</dbReference>
<dbReference type="Proteomes" id="UP001162156">
    <property type="component" value="Unassembled WGS sequence"/>
</dbReference>
<dbReference type="PANTHER" id="PTHR43142:SF1">
    <property type="entry name" value="CARBOXYLIC ESTER HYDROLASE"/>
    <property type="match status" value="1"/>
</dbReference>
<protein>
    <recommendedName>
        <fullName evidence="5">Carboxylesterase type B domain-containing protein</fullName>
    </recommendedName>
</protein>
<proteinExistence type="inferred from homology"/>
<dbReference type="AlphaFoldDB" id="A0AAV8XMU1"/>
<comment type="similarity">
    <text evidence="1">Belongs to the type-B carboxylesterase/lipase family.</text>
</comment>
<keyword evidence="2" id="KW-0719">Serine esterase</keyword>
<dbReference type="InterPro" id="IPR002018">
    <property type="entry name" value="CarbesteraseB"/>
</dbReference>
<dbReference type="InterPro" id="IPR029058">
    <property type="entry name" value="AB_hydrolase_fold"/>
</dbReference>
<dbReference type="SUPFAM" id="SSF53474">
    <property type="entry name" value="alpha/beta-Hydrolases"/>
    <property type="match status" value="1"/>
</dbReference>
<evidence type="ECO:0000256" key="3">
    <source>
        <dbReference type="ARBA" id="ARBA00022801"/>
    </source>
</evidence>
<gene>
    <name evidence="6" type="ORF">NQ314_010984</name>
</gene>
<evidence type="ECO:0000313" key="7">
    <source>
        <dbReference type="Proteomes" id="UP001162156"/>
    </source>
</evidence>
<keyword evidence="4" id="KW-0325">Glycoprotein</keyword>
<reference evidence="6" key="1">
    <citation type="journal article" date="2023" name="Insect Mol. Biol.">
        <title>Genome sequencing provides insights into the evolution of gene families encoding plant cell wall-degrading enzymes in longhorned beetles.</title>
        <authorList>
            <person name="Shin N.R."/>
            <person name="Okamura Y."/>
            <person name="Kirsch R."/>
            <person name="Pauchet Y."/>
        </authorList>
    </citation>
    <scope>NUCLEOTIDE SEQUENCE</scope>
    <source>
        <strain evidence="6">RBIC_L_NR</strain>
    </source>
</reference>
<comment type="caution">
    <text evidence="6">The sequence shown here is derived from an EMBL/GenBank/DDBJ whole genome shotgun (WGS) entry which is preliminary data.</text>
</comment>
<accession>A0AAV8XMU1</accession>
<keyword evidence="7" id="KW-1185">Reference proteome</keyword>
<keyword evidence="3" id="KW-0378">Hydrolase</keyword>
<evidence type="ECO:0000313" key="6">
    <source>
        <dbReference type="EMBL" id="KAJ8939780.1"/>
    </source>
</evidence>
<dbReference type="GO" id="GO:0052689">
    <property type="term" value="F:carboxylic ester hydrolase activity"/>
    <property type="evidence" value="ECO:0007669"/>
    <property type="project" value="UniProtKB-KW"/>
</dbReference>
<feature type="domain" description="Carboxylesterase type B" evidence="5">
    <location>
        <begin position="21"/>
        <end position="139"/>
    </location>
</feature>
<dbReference type="Gene3D" id="3.40.50.1820">
    <property type="entry name" value="alpha/beta hydrolase"/>
    <property type="match status" value="1"/>
</dbReference>
<name>A0AAV8XMU1_9CUCU</name>
<feature type="domain" description="Carboxylesterase type B" evidence="5">
    <location>
        <begin position="161"/>
        <end position="295"/>
    </location>
</feature>
<dbReference type="EMBL" id="JANEYF010003049">
    <property type="protein sequence ID" value="KAJ8939780.1"/>
    <property type="molecule type" value="Genomic_DNA"/>
</dbReference>
<evidence type="ECO:0000256" key="4">
    <source>
        <dbReference type="ARBA" id="ARBA00023180"/>
    </source>
</evidence>
<dbReference type="Pfam" id="PF00135">
    <property type="entry name" value="COesterase"/>
    <property type="match status" value="2"/>
</dbReference>
<evidence type="ECO:0000256" key="1">
    <source>
        <dbReference type="ARBA" id="ARBA00005964"/>
    </source>
</evidence>
<evidence type="ECO:0000259" key="5">
    <source>
        <dbReference type="Pfam" id="PF00135"/>
    </source>
</evidence>
<organism evidence="6 7">
    <name type="scientific">Rhamnusium bicolor</name>
    <dbReference type="NCBI Taxonomy" id="1586634"/>
    <lineage>
        <taxon>Eukaryota</taxon>
        <taxon>Metazoa</taxon>
        <taxon>Ecdysozoa</taxon>
        <taxon>Arthropoda</taxon>
        <taxon>Hexapoda</taxon>
        <taxon>Insecta</taxon>
        <taxon>Pterygota</taxon>
        <taxon>Neoptera</taxon>
        <taxon>Endopterygota</taxon>
        <taxon>Coleoptera</taxon>
        <taxon>Polyphaga</taxon>
        <taxon>Cucujiformia</taxon>
        <taxon>Chrysomeloidea</taxon>
        <taxon>Cerambycidae</taxon>
        <taxon>Lepturinae</taxon>
        <taxon>Rhagiini</taxon>
        <taxon>Rhamnusium</taxon>
    </lineage>
</organism>